<evidence type="ECO:0000313" key="4">
    <source>
        <dbReference type="Proteomes" id="UP000532440"/>
    </source>
</evidence>
<feature type="region of interest" description="Disordered" evidence="1">
    <location>
        <begin position="110"/>
        <end position="129"/>
    </location>
</feature>
<keyword evidence="4" id="KW-1185">Reference proteome</keyword>
<protein>
    <submittedName>
        <fullName evidence="3">Phenylpyruvate tautomerase PptA (4-oxalocrotonate tautomerase family)</fullName>
    </submittedName>
</protein>
<feature type="domain" description="Tautomerase cis-CaaD-like" evidence="2">
    <location>
        <begin position="1"/>
        <end position="46"/>
    </location>
</feature>
<evidence type="ECO:0000259" key="2">
    <source>
        <dbReference type="Pfam" id="PF14832"/>
    </source>
</evidence>
<organism evidence="3 4">
    <name type="scientific">Quisquiliibacterium transsilvanicum</name>
    <dbReference type="NCBI Taxonomy" id="1549638"/>
    <lineage>
        <taxon>Bacteria</taxon>
        <taxon>Pseudomonadati</taxon>
        <taxon>Pseudomonadota</taxon>
        <taxon>Betaproteobacteria</taxon>
        <taxon>Burkholderiales</taxon>
        <taxon>Burkholderiaceae</taxon>
        <taxon>Quisquiliibacterium</taxon>
    </lineage>
</organism>
<accession>A0A7W8M7C9</accession>
<dbReference type="InterPro" id="IPR014347">
    <property type="entry name" value="Tautomerase/MIF_sf"/>
</dbReference>
<dbReference type="InterPro" id="IPR028116">
    <property type="entry name" value="Cis-CaaD-like"/>
</dbReference>
<dbReference type="RefSeq" id="WP_183963794.1">
    <property type="nucleotide sequence ID" value="NZ_BAABEW010000004.1"/>
</dbReference>
<dbReference type="AlphaFoldDB" id="A0A7W8M7C9"/>
<comment type="caution">
    <text evidence="3">The sequence shown here is derived from an EMBL/GenBank/DDBJ whole genome shotgun (WGS) entry which is preliminary data.</text>
</comment>
<gene>
    <name evidence="3" type="ORF">HNQ70_000416</name>
</gene>
<dbReference type="EMBL" id="JACHGB010000001">
    <property type="protein sequence ID" value="MBB5270432.1"/>
    <property type="molecule type" value="Genomic_DNA"/>
</dbReference>
<reference evidence="3 4" key="1">
    <citation type="submission" date="2020-08" db="EMBL/GenBank/DDBJ databases">
        <title>Genomic Encyclopedia of Type Strains, Phase IV (KMG-IV): sequencing the most valuable type-strain genomes for metagenomic binning, comparative biology and taxonomic classification.</title>
        <authorList>
            <person name="Goeker M."/>
        </authorList>
    </citation>
    <scope>NUCLEOTIDE SEQUENCE [LARGE SCALE GENOMIC DNA]</scope>
    <source>
        <strain evidence="3 4">DSM 29781</strain>
    </source>
</reference>
<dbReference type="Pfam" id="PF14832">
    <property type="entry name" value="Tautomerase_3"/>
    <property type="match status" value="1"/>
</dbReference>
<name>A0A7W8M7C9_9BURK</name>
<evidence type="ECO:0000313" key="3">
    <source>
        <dbReference type="EMBL" id="MBB5270432.1"/>
    </source>
</evidence>
<dbReference type="Gene3D" id="3.30.429.10">
    <property type="entry name" value="Macrophage Migration Inhibitory Factor"/>
    <property type="match status" value="1"/>
</dbReference>
<proteinExistence type="predicted"/>
<sequence>MPLYRCTYPEGALDPSQRAALAVAFTDIHCELTGAPRTFVHVQFHPRPVPADGPPYQLHAGIRAGRDRTLADELVSRCIAAVSATTGAAPSAVTMRTSSTPASWILEGGRVLPEPGEEDDWVAGAGDPT</sequence>
<dbReference type="Proteomes" id="UP000532440">
    <property type="component" value="Unassembled WGS sequence"/>
</dbReference>
<keyword evidence="3" id="KW-0670">Pyruvate</keyword>
<evidence type="ECO:0000256" key="1">
    <source>
        <dbReference type="SAM" id="MobiDB-lite"/>
    </source>
</evidence>